<dbReference type="EC" id="2.7.4.24" evidence="11"/>
<evidence type="ECO:0000256" key="3">
    <source>
        <dbReference type="ARBA" id="ARBA00022490"/>
    </source>
</evidence>
<dbReference type="GO" id="GO:0033857">
    <property type="term" value="F:5-diphosphoinositol pentakisphosphate 1-kinase activity"/>
    <property type="evidence" value="ECO:0007669"/>
    <property type="project" value="TreeGrafter"/>
</dbReference>
<comment type="function">
    <text evidence="11">Bifunctional inositol kinase that acts in concert with the IP6K kinases to synthesize the diphosphate group-containing inositol pyrophosphates diphosphoinositol pentakisphosphate, PP-InsP5, and bis-diphosphoinositol tetrakisphosphate, (PP)2-InsP4. PP-InsP5 and (PP)2-InsP4, also respectively called InsP7 and InsP8, may regulate a variety of cellular processes, including apoptosis, vesicle trafficking, cytoskeletal dynamics, and exocytosis. Phosphorylates inositol hexakisphosphate (InsP6).</text>
</comment>
<dbReference type="EMBL" id="LRBS01000085">
    <property type="protein sequence ID" value="OII75713.1"/>
    <property type="molecule type" value="Genomic_DNA"/>
</dbReference>
<dbReference type="Pfam" id="PF18086">
    <property type="entry name" value="PPIP5K2_N"/>
    <property type="match status" value="1"/>
</dbReference>
<keyword evidence="14" id="KW-1185">Reference proteome</keyword>
<evidence type="ECO:0000256" key="11">
    <source>
        <dbReference type="RuleBase" id="RU365032"/>
    </source>
</evidence>
<keyword evidence="3 11" id="KW-0963">Cytoplasm</keyword>
<evidence type="ECO:0000256" key="7">
    <source>
        <dbReference type="ARBA" id="ARBA00022777"/>
    </source>
</evidence>
<dbReference type="SUPFAM" id="SSF53254">
    <property type="entry name" value="Phosphoglycerate mutase-like"/>
    <property type="match status" value="1"/>
</dbReference>
<name>A0A1J4MN98_9CRYT</name>
<evidence type="ECO:0000256" key="2">
    <source>
        <dbReference type="ARBA" id="ARBA00005609"/>
    </source>
</evidence>
<dbReference type="GO" id="GO:0052723">
    <property type="term" value="F:inositol hexakisphosphate 1-kinase activity"/>
    <property type="evidence" value="ECO:0007669"/>
    <property type="project" value="RHEA"/>
</dbReference>
<keyword evidence="5 11" id="KW-0808">Transferase</keyword>
<evidence type="ECO:0000256" key="10">
    <source>
        <dbReference type="ARBA" id="ARBA00034629"/>
    </source>
</evidence>
<comment type="caution">
    <text evidence="13">The sequence shown here is derived from an EMBL/GenBank/DDBJ whole genome shotgun (WGS) entry which is preliminary data.</text>
</comment>
<sequence>MNVLSEVKYLGNGPFSLGICAMANKVSSIPMQNILKLLNQTGDFTIIIFQESMILEVDCIFWPRVDCLIAFHSNGFPLQKAINYVKLFKPVVMNDIKKQKDMRSRVEIYKTLDKWRIPRPESTVIDHNEVERLKEYGESIFVESQDYIIYRGIRINKPFIEKPIEADRHDNWIYYPQNSGGGCKKLFRKIGDRSSEYDSTLWQVRKNGTFIYEKFIPTFGTDIKVYTVGPMFAHAEARKSPCLDGKVQRTLEGKEVRYAVLLSHEEKIIAHQIVRAFKQTICGFDILRTTNNRSVVCDVNGWSFVKGNTKYYNDCAHITRMIFLERLQKKYNFVLRPSKVTLDNHDFPKVSTVSQLNRENINKYKDRQIKEMSNEELSTVIVVMRHGDRKPKLKLKFESSHPLILAFQINNSSTKRLKSPEELSLLLSRNSTILEYFFMKLEDPMHNIDFNEYRSIMKTIHSHSRLRLFLEQGEGFSGVNRKVQLKPIEWKNNVKLRHVTKVLVIAKWGGDLTNVGCEQAEQMGRRLRATLYPGDSEGLLRLHSTFRHDFKIYSSDEGRCQLTSAAFTKGFLDLEGDLAPILVQLVIRDSYAHHLLDDPTSMPDRKICKDMIEYLLNVDQVITDKVIDKLWEKVGKCCIYKELTFGKDSQNLQTLSKSVKEALIGCGNPLDRLKTLYQVMCSLVTHMKDIQIHNHEDSKFSRACSKVSGESLLENQNKYISPWSDIKYRWKQLTISFYNQETSRYATNKIPDIFDNVTYDLNNLYSYVDSNIKQLLIKIHDIVRPLKKFVSKSQYGLTSLQKVAIGKGIVYDLLDKLRHDIKYSYLRNIANINTIKKSPMYCTVYTGSQIDSYDNTINLSSVQNYSTEKLTQVHDEEHIRLKEEEASAFGIKSPWRIVRSRFYVTSASHIQSLVNIILATENKVNEKLYMGDNTKTLCSFDLNYLSHIVFRVWECRSTPKLDHSRYRLEIYISNGIKSELQVGSMTINENISLDSSNEYSTQSLSLNGPINQLIKHEIGPLVKISSNNLHIRDFEQLIENVLQLGSS</sequence>
<dbReference type="CDD" id="cd07061">
    <property type="entry name" value="HP_HAP_like"/>
    <property type="match status" value="1"/>
</dbReference>
<dbReference type="Gene3D" id="3.30.470.20">
    <property type="entry name" value="ATP-grasp fold, B domain"/>
    <property type="match status" value="1"/>
</dbReference>
<evidence type="ECO:0000313" key="13">
    <source>
        <dbReference type="EMBL" id="OII75713.1"/>
    </source>
</evidence>
<dbReference type="VEuPathDB" id="CryptoDB:cand_029580"/>
<comment type="catalytic activity">
    <reaction evidence="9">
        <text>5-diphospho-1D-myo-inositol 1,2,3,4,6-pentakisphosphate + ATP + H(+) = 1,5-bis(diphospho)-1D-myo-inositol 2,3,4,6-tetrakisphosphate + ADP</text>
        <dbReference type="Rhea" id="RHEA:10276"/>
        <dbReference type="ChEBI" id="CHEBI:15378"/>
        <dbReference type="ChEBI" id="CHEBI:30616"/>
        <dbReference type="ChEBI" id="CHEBI:58628"/>
        <dbReference type="ChEBI" id="CHEBI:77983"/>
        <dbReference type="ChEBI" id="CHEBI:456216"/>
        <dbReference type="EC" id="2.7.4.24"/>
    </reaction>
    <physiologicalReaction direction="left-to-right" evidence="9">
        <dbReference type="Rhea" id="RHEA:10277"/>
    </physiologicalReaction>
</comment>
<accession>A0A1J4MN98</accession>
<protein>
    <recommendedName>
        <fullName evidence="11">Inositol hexakisphosphate and diphosphoinositol-pentakisphosphate kinase</fullName>
        <ecNumber evidence="11">2.7.4.24</ecNumber>
    </recommendedName>
</protein>
<dbReference type="GeneID" id="92367142"/>
<evidence type="ECO:0000259" key="12">
    <source>
        <dbReference type="Pfam" id="PF18086"/>
    </source>
</evidence>
<comment type="similarity">
    <text evidence="2 11">Belongs to the histidine acid phosphatase family. VIP1 subfamily.</text>
</comment>
<dbReference type="GO" id="GO:0005524">
    <property type="term" value="F:ATP binding"/>
    <property type="evidence" value="ECO:0007669"/>
    <property type="project" value="UniProtKB-KW"/>
</dbReference>
<dbReference type="InterPro" id="IPR029033">
    <property type="entry name" value="His_PPase_superfam"/>
</dbReference>
<dbReference type="InterPro" id="IPR040557">
    <property type="entry name" value="VIP1_N"/>
</dbReference>
<keyword evidence="7 11" id="KW-0418">Kinase</keyword>
<dbReference type="PANTHER" id="PTHR12750:SF9">
    <property type="entry name" value="INOSITOL HEXAKISPHOSPHATE AND DIPHOSPHOINOSITOL-PENTAKISPHOSPHATE KINASE"/>
    <property type="match status" value="1"/>
</dbReference>
<evidence type="ECO:0000256" key="9">
    <source>
        <dbReference type="ARBA" id="ARBA00033696"/>
    </source>
</evidence>
<dbReference type="PANTHER" id="PTHR12750">
    <property type="entry name" value="DIPHOSPHOINOSITOL PENTAKISPHOSPHATE KINASE"/>
    <property type="match status" value="1"/>
</dbReference>
<evidence type="ECO:0000256" key="6">
    <source>
        <dbReference type="ARBA" id="ARBA00022741"/>
    </source>
</evidence>
<dbReference type="OrthoDB" id="18042at2759"/>
<dbReference type="GO" id="GO:0005829">
    <property type="term" value="C:cytosol"/>
    <property type="evidence" value="ECO:0007669"/>
    <property type="project" value="UniProtKB-SubCell"/>
</dbReference>
<keyword evidence="6 11" id="KW-0547">Nucleotide-binding</keyword>
<evidence type="ECO:0000256" key="5">
    <source>
        <dbReference type="ARBA" id="ARBA00022679"/>
    </source>
</evidence>
<dbReference type="Pfam" id="PF00328">
    <property type="entry name" value="His_Phos_2"/>
    <property type="match status" value="2"/>
</dbReference>
<dbReference type="Gene3D" id="3.40.50.11950">
    <property type="match status" value="1"/>
</dbReference>
<dbReference type="SUPFAM" id="SSF56059">
    <property type="entry name" value="Glutathione synthetase ATP-binding domain-like"/>
    <property type="match status" value="1"/>
</dbReference>
<dbReference type="RefSeq" id="XP_067067559.1">
    <property type="nucleotide sequence ID" value="XM_067213185.1"/>
</dbReference>
<dbReference type="InterPro" id="IPR000560">
    <property type="entry name" value="His_Pase_clade-2"/>
</dbReference>
<proteinExistence type="inferred from homology"/>
<gene>
    <name evidence="13" type="ORF">cand_029580</name>
</gene>
<dbReference type="GO" id="GO:0032958">
    <property type="term" value="P:inositol phosphate biosynthetic process"/>
    <property type="evidence" value="ECO:0007669"/>
    <property type="project" value="TreeGrafter"/>
</dbReference>
<dbReference type="PROSITE" id="PS00616">
    <property type="entry name" value="HIS_ACID_PHOSPHAT_1"/>
    <property type="match status" value="1"/>
</dbReference>
<organism evidence="13 14">
    <name type="scientific">Cryptosporidium andersoni</name>
    <dbReference type="NCBI Taxonomy" id="117008"/>
    <lineage>
        <taxon>Eukaryota</taxon>
        <taxon>Sar</taxon>
        <taxon>Alveolata</taxon>
        <taxon>Apicomplexa</taxon>
        <taxon>Conoidasida</taxon>
        <taxon>Coccidia</taxon>
        <taxon>Eucoccidiorida</taxon>
        <taxon>Eimeriorina</taxon>
        <taxon>Cryptosporidiidae</taxon>
        <taxon>Cryptosporidium</taxon>
    </lineage>
</organism>
<dbReference type="GO" id="GO:0006020">
    <property type="term" value="P:inositol metabolic process"/>
    <property type="evidence" value="ECO:0007669"/>
    <property type="project" value="TreeGrafter"/>
</dbReference>
<evidence type="ECO:0000313" key="14">
    <source>
        <dbReference type="Proteomes" id="UP000186804"/>
    </source>
</evidence>
<dbReference type="AlphaFoldDB" id="A0A1J4MN98"/>
<evidence type="ECO:0000256" key="1">
    <source>
        <dbReference type="ARBA" id="ARBA00004514"/>
    </source>
</evidence>
<feature type="domain" description="VIP1 N-terminal" evidence="12">
    <location>
        <begin position="16"/>
        <end position="102"/>
    </location>
</feature>
<keyword evidence="8 11" id="KW-0067">ATP-binding</keyword>
<dbReference type="InterPro" id="IPR037446">
    <property type="entry name" value="His_Pase_VIP1"/>
</dbReference>
<dbReference type="Gene3D" id="3.40.50.1240">
    <property type="entry name" value="Phosphoglycerate mutase-like"/>
    <property type="match status" value="1"/>
</dbReference>
<dbReference type="Proteomes" id="UP000186804">
    <property type="component" value="Unassembled WGS sequence"/>
</dbReference>
<evidence type="ECO:0000256" key="4">
    <source>
        <dbReference type="ARBA" id="ARBA00022553"/>
    </source>
</evidence>
<reference evidence="13 14" key="1">
    <citation type="submission" date="2016-10" db="EMBL/GenBank/DDBJ databases">
        <title>Reductive evolution of mitochondrial metabolism and differential evolution of invasion-related proteins in Cryptosporidium.</title>
        <authorList>
            <person name="Liu S."/>
            <person name="Roellig D.M."/>
            <person name="Guo Y."/>
            <person name="Li N."/>
            <person name="Frace M.A."/>
            <person name="Tang K."/>
            <person name="Zhang L."/>
            <person name="Feng Y."/>
            <person name="Xiao L."/>
        </authorList>
    </citation>
    <scope>NUCLEOTIDE SEQUENCE [LARGE SCALE GENOMIC DNA]</scope>
    <source>
        <strain evidence="13">30847</strain>
    </source>
</reference>
<comment type="catalytic activity">
    <reaction evidence="10">
        <text>1D-myo-inositol hexakisphosphate + ATP = 1-diphospho-1D-myo-inositol 2,3,4,5,6-pentakisphosphate + ADP</text>
        <dbReference type="Rhea" id="RHEA:37459"/>
        <dbReference type="ChEBI" id="CHEBI:30616"/>
        <dbReference type="ChEBI" id="CHEBI:58130"/>
        <dbReference type="ChEBI" id="CHEBI:74946"/>
        <dbReference type="ChEBI" id="CHEBI:456216"/>
        <dbReference type="EC" id="2.7.4.24"/>
    </reaction>
    <physiologicalReaction direction="left-to-right" evidence="10">
        <dbReference type="Rhea" id="RHEA:37460"/>
    </physiologicalReaction>
</comment>
<evidence type="ECO:0000256" key="8">
    <source>
        <dbReference type="ARBA" id="ARBA00022840"/>
    </source>
</evidence>
<dbReference type="FunFam" id="3.30.470.20:FF:000036">
    <property type="entry name" value="Inositol hexakisphosphate and diphosphoinositol-pentakisphosphate kinase"/>
    <property type="match status" value="1"/>
</dbReference>
<dbReference type="InterPro" id="IPR033379">
    <property type="entry name" value="Acid_Pase_AS"/>
</dbReference>
<keyword evidence="4" id="KW-0597">Phosphoprotein</keyword>
<comment type="subcellular location">
    <subcellularLocation>
        <location evidence="1 11">Cytoplasm</location>
        <location evidence="1 11">Cytosol</location>
    </subcellularLocation>
</comment>